<evidence type="ECO:0000256" key="1">
    <source>
        <dbReference type="SAM" id="MobiDB-lite"/>
    </source>
</evidence>
<dbReference type="PANTHER" id="PTHR33375">
    <property type="entry name" value="CHROMOSOME-PARTITIONING PROTEIN PARB-RELATED"/>
    <property type="match status" value="1"/>
</dbReference>
<feature type="compositionally biased region" description="Basic and acidic residues" evidence="1">
    <location>
        <begin position="1"/>
        <end position="20"/>
    </location>
</feature>
<organism evidence="3 4">
    <name type="scientific">Nostoc cf. commune SO-36</name>
    <dbReference type="NCBI Taxonomy" id="449208"/>
    <lineage>
        <taxon>Bacteria</taxon>
        <taxon>Bacillati</taxon>
        <taxon>Cyanobacteriota</taxon>
        <taxon>Cyanophyceae</taxon>
        <taxon>Nostocales</taxon>
        <taxon>Nostocaceae</taxon>
        <taxon>Nostoc</taxon>
    </lineage>
</organism>
<name>A0ABM7Z136_NOSCO</name>
<evidence type="ECO:0000313" key="4">
    <source>
        <dbReference type="Proteomes" id="UP001055453"/>
    </source>
</evidence>
<gene>
    <name evidence="3" type="ORF">ANSO36C_24950</name>
</gene>
<dbReference type="Pfam" id="PF02195">
    <property type="entry name" value="ParB_N"/>
    <property type="match status" value="1"/>
</dbReference>
<feature type="region of interest" description="Disordered" evidence="1">
    <location>
        <begin position="1"/>
        <end position="24"/>
    </location>
</feature>
<dbReference type="Proteomes" id="UP001055453">
    <property type="component" value="Chromosome"/>
</dbReference>
<feature type="domain" description="ParB-like N-terminal" evidence="2">
    <location>
        <begin position="7"/>
        <end position="81"/>
    </location>
</feature>
<protein>
    <recommendedName>
        <fullName evidence="2">ParB-like N-terminal domain-containing protein</fullName>
    </recommendedName>
</protein>
<evidence type="ECO:0000313" key="3">
    <source>
        <dbReference type="EMBL" id="BDI16693.1"/>
    </source>
</evidence>
<dbReference type="SMART" id="SM00470">
    <property type="entry name" value="ParB"/>
    <property type="match status" value="1"/>
</dbReference>
<dbReference type="EMBL" id="AP025732">
    <property type="protein sequence ID" value="BDI16693.1"/>
    <property type="molecule type" value="Genomic_DNA"/>
</dbReference>
<sequence length="81" mass="9305">MANIQIKERKIGELHPHPKNEGIYGDEDIEQLAQDIERSKWVKPLIVTPEGTIISGHRRWKAVSSLGWVTVPVEEQEFTDE</sequence>
<accession>A0ABM7Z136</accession>
<dbReference type="InterPro" id="IPR036086">
    <property type="entry name" value="ParB/Sulfiredoxin_sf"/>
</dbReference>
<dbReference type="InterPro" id="IPR050336">
    <property type="entry name" value="Chromosome_partition/occlusion"/>
</dbReference>
<dbReference type="SUPFAM" id="SSF110849">
    <property type="entry name" value="ParB/Sulfiredoxin"/>
    <property type="match status" value="1"/>
</dbReference>
<proteinExistence type="predicted"/>
<keyword evidence="4" id="KW-1185">Reference proteome</keyword>
<dbReference type="RefSeq" id="WP_251959772.1">
    <property type="nucleotide sequence ID" value="NZ_AP025732.1"/>
</dbReference>
<dbReference type="Gene3D" id="3.90.1530.10">
    <property type="entry name" value="Conserved hypothetical protein from pyrococcus furiosus pfu- 392566-001, ParB domain"/>
    <property type="match status" value="1"/>
</dbReference>
<evidence type="ECO:0000259" key="2">
    <source>
        <dbReference type="SMART" id="SM00470"/>
    </source>
</evidence>
<dbReference type="InterPro" id="IPR003115">
    <property type="entry name" value="ParB_N"/>
</dbReference>
<dbReference type="PANTHER" id="PTHR33375:SF1">
    <property type="entry name" value="CHROMOSOME-PARTITIONING PROTEIN PARB-RELATED"/>
    <property type="match status" value="1"/>
</dbReference>
<reference evidence="3" key="1">
    <citation type="submission" date="2022-04" db="EMBL/GenBank/DDBJ databases">
        <title>Complete genome sequence of a cyanobacterium, Nostoc sp. SO-36, isolated in Antarctica.</title>
        <authorList>
            <person name="Kanesaki Y."/>
            <person name="Effendi D."/>
            <person name="Sakamoto T."/>
            <person name="Ohtani S."/>
            <person name="Awai K."/>
        </authorList>
    </citation>
    <scope>NUCLEOTIDE SEQUENCE</scope>
    <source>
        <strain evidence="3">SO-36</strain>
    </source>
</reference>